<sequence length="294" mass="31985">MTKAMIICNPSAGKEKARDLLPRAISNLKEVYDEVYVRETKQEGDAVTFAHDACDQQYDAVISMGGDGTVSETINGLAEQHHRPVFGLIPLGTVNDFARALSIPLDPEEAASVLSSQRTKAADIGKINNRFFMNVLAVGAVAEATYNVSVKQKTLLGPLAYLIEGGKALVKKTPFKLTVNHDLGKWQGEAYLMVAALTNSVGGFNAVAPDAQINDGKIHVLIIKDLSLPNIMKIIPSLLWGELKKHDQVEYFQTSLLDVSSDEELAVNIDGDEGVPLPFRARILNQHLNVIVPK</sequence>
<dbReference type="GO" id="GO:0005886">
    <property type="term" value="C:plasma membrane"/>
    <property type="evidence" value="ECO:0007669"/>
    <property type="project" value="TreeGrafter"/>
</dbReference>
<dbReference type="Gene3D" id="3.40.50.10330">
    <property type="entry name" value="Probable inorganic polyphosphate/atp-NAD kinase, domain 1"/>
    <property type="match status" value="1"/>
</dbReference>
<keyword evidence="3" id="KW-0444">Lipid biosynthesis</keyword>
<evidence type="ECO:0000256" key="1">
    <source>
        <dbReference type="ARBA" id="ARBA00001946"/>
    </source>
</evidence>
<dbReference type="InterPro" id="IPR016064">
    <property type="entry name" value="NAD/diacylglycerol_kinase_sf"/>
</dbReference>
<evidence type="ECO:0000256" key="11">
    <source>
        <dbReference type="ARBA" id="ARBA00023209"/>
    </source>
</evidence>
<dbReference type="Gene3D" id="2.60.200.40">
    <property type="match status" value="1"/>
</dbReference>
<dbReference type="AlphaFoldDB" id="A0A974RYQ3"/>
<dbReference type="PANTHER" id="PTHR12358">
    <property type="entry name" value="SPHINGOSINE KINASE"/>
    <property type="match status" value="1"/>
</dbReference>
<evidence type="ECO:0000256" key="10">
    <source>
        <dbReference type="ARBA" id="ARBA00023098"/>
    </source>
</evidence>
<evidence type="ECO:0000256" key="2">
    <source>
        <dbReference type="ARBA" id="ARBA00005983"/>
    </source>
</evidence>
<dbReference type="GO" id="GO:0008654">
    <property type="term" value="P:phospholipid biosynthetic process"/>
    <property type="evidence" value="ECO:0007669"/>
    <property type="project" value="UniProtKB-KW"/>
</dbReference>
<dbReference type="PROSITE" id="PS50146">
    <property type="entry name" value="DAGK"/>
    <property type="match status" value="1"/>
</dbReference>
<dbReference type="GO" id="GO:0005524">
    <property type="term" value="F:ATP binding"/>
    <property type="evidence" value="ECO:0007669"/>
    <property type="project" value="UniProtKB-KW"/>
</dbReference>
<organism evidence="14 15">
    <name type="scientific">Peribacillus psychrosaccharolyticus</name>
    <name type="common">Bacillus psychrosaccharolyticus</name>
    <dbReference type="NCBI Taxonomy" id="1407"/>
    <lineage>
        <taxon>Bacteria</taxon>
        <taxon>Bacillati</taxon>
        <taxon>Bacillota</taxon>
        <taxon>Bacilli</taxon>
        <taxon>Bacillales</taxon>
        <taxon>Bacillaceae</taxon>
        <taxon>Peribacillus</taxon>
    </lineage>
</organism>
<evidence type="ECO:0000256" key="3">
    <source>
        <dbReference type="ARBA" id="ARBA00022516"/>
    </source>
</evidence>
<dbReference type="Pfam" id="PF19279">
    <property type="entry name" value="YegS_C"/>
    <property type="match status" value="1"/>
</dbReference>
<dbReference type="NCBIfam" id="TIGR00147">
    <property type="entry name" value="YegS/Rv2252/BmrU family lipid kinase"/>
    <property type="match status" value="1"/>
</dbReference>
<evidence type="ECO:0000256" key="5">
    <source>
        <dbReference type="ARBA" id="ARBA00022723"/>
    </source>
</evidence>
<keyword evidence="15" id="KW-1185">Reference proteome</keyword>
<evidence type="ECO:0000256" key="12">
    <source>
        <dbReference type="ARBA" id="ARBA00023264"/>
    </source>
</evidence>
<evidence type="ECO:0000256" key="7">
    <source>
        <dbReference type="ARBA" id="ARBA00022777"/>
    </source>
</evidence>
<dbReference type="InterPro" id="IPR005218">
    <property type="entry name" value="Diacylglycerol/lipid_kinase"/>
</dbReference>
<keyword evidence="11" id="KW-0594">Phospholipid biosynthesis</keyword>
<dbReference type="InterPro" id="IPR050187">
    <property type="entry name" value="Lipid_Phosphate_FormReg"/>
</dbReference>
<dbReference type="InterPro" id="IPR045540">
    <property type="entry name" value="YegS/DAGK_C"/>
</dbReference>
<dbReference type="GO" id="GO:0004143">
    <property type="term" value="F:ATP-dependent diacylglycerol kinase activity"/>
    <property type="evidence" value="ECO:0007669"/>
    <property type="project" value="TreeGrafter"/>
</dbReference>
<name>A0A974RYQ3_PERPY</name>
<evidence type="ECO:0000256" key="6">
    <source>
        <dbReference type="ARBA" id="ARBA00022741"/>
    </source>
</evidence>
<dbReference type="SMART" id="SM00046">
    <property type="entry name" value="DAGKc"/>
    <property type="match status" value="1"/>
</dbReference>
<accession>A0A974RYQ3</accession>
<keyword evidence="9" id="KW-0460">Magnesium</keyword>
<protein>
    <submittedName>
        <fullName evidence="14">Diacylglycerol kinase family lipid kinase</fullName>
    </submittedName>
</protein>
<dbReference type="EMBL" id="CP068053">
    <property type="protein sequence ID" value="QQS98688.1"/>
    <property type="molecule type" value="Genomic_DNA"/>
</dbReference>
<keyword evidence="8" id="KW-0067">ATP-binding</keyword>
<comment type="cofactor">
    <cofactor evidence="1">
        <name>Mg(2+)</name>
        <dbReference type="ChEBI" id="CHEBI:18420"/>
    </cofactor>
</comment>
<dbReference type="PANTHER" id="PTHR12358:SF106">
    <property type="entry name" value="LIPID KINASE YEGS"/>
    <property type="match status" value="1"/>
</dbReference>
<evidence type="ECO:0000313" key="15">
    <source>
        <dbReference type="Proteomes" id="UP000595254"/>
    </source>
</evidence>
<evidence type="ECO:0000256" key="9">
    <source>
        <dbReference type="ARBA" id="ARBA00022842"/>
    </source>
</evidence>
<reference evidence="14 15" key="1">
    <citation type="submission" date="2021-01" db="EMBL/GenBank/DDBJ databases">
        <title>FDA dAtabase for Regulatory Grade micrObial Sequences (FDA-ARGOS): Supporting development and validation of Infectious Disease Dx tests.</title>
        <authorList>
            <person name="Nelson B."/>
            <person name="Plummer A."/>
            <person name="Tallon L."/>
            <person name="Sadzewicz L."/>
            <person name="Zhao X."/>
            <person name="Boylan J."/>
            <person name="Ott S."/>
            <person name="Bowen H."/>
            <person name="Vavikolanu K."/>
            <person name="Mehta A."/>
            <person name="Aluvathingal J."/>
            <person name="Nadendla S."/>
            <person name="Myers T."/>
            <person name="Yan Y."/>
            <person name="Sichtig H."/>
        </authorList>
    </citation>
    <scope>NUCLEOTIDE SEQUENCE [LARGE SCALE GENOMIC DNA]</scope>
    <source>
        <strain evidence="14 15">FDAARGOS_1161</strain>
    </source>
</reference>
<keyword evidence="10" id="KW-0443">Lipid metabolism</keyword>
<comment type="similarity">
    <text evidence="2">Belongs to the diacylglycerol/lipid kinase family.</text>
</comment>
<evidence type="ECO:0000259" key="13">
    <source>
        <dbReference type="PROSITE" id="PS50146"/>
    </source>
</evidence>
<dbReference type="InterPro" id="IPR001206">
    <property type="entry name" value="Diacylglycerol_kinase_cat_dom"/>
</dbReference>
<keyword evidence="4" id="KW-0808">Transferase</keyword>
<dbReference type="SUPFAM" id="SSF111331">
    <property type="entry name" value="NAD kinase/diacylglycerol kinase-like"/>
    <property type="match status" value="1"/>
</dbReference>
<keyword evidence="12" id="KW-1208">Phospholipid metabolism</keyword>
<dbReference type="GO" id="GO:0046872">
    <property type="term" value="F:metal ion binding"/>
    <property type="evidence" value="ECO:0007669"/>
    <property type="project" value="UniProtKB-KW"/>
</dbReference>
<feature type="domain" description="DAGKc" evidence="13">
    <location>
        <begin position="1"/>
        <end position="131"/>
    </location>
</feature>
<dbReference type="Pfam" id="PF00781">
    <property type="entry name" value="DAGK_cat"/>
    <property type="match status" value="1"/>
</dbReference>
<dbReference type="Proteomes" id="UP000595254">
    <property type="component" value="Chromosome"/>
</dbReference>
<keyword evidence="6" id="KW-0547">Nucleotide-binding</keyword>
<keyword evidence="7 14" id="KW-0418">Kinase</keyword>
<dbReference type="RefSeq" id="WP_040376742.1">
    <property type="nucleotide sequence ID" value="NZ_CP068053.1"/>
</dbReference>
<dbReference type="InterPro" id="IPR017438">
    <property type="entry name" value="ATP-NAD_kinase_N"/>
</dbReference>
<dbReference type="KEGG" id="ppsr:I6J18_13280"/>
<keyword evidence="5" id="KW-0479">Metal-binding</keyword>
<evidence type="ECO:0000313" key="14">
    <source>
        <dbReference type="EMBL" id="QQS98688.1"/>
    </source>
</evidence>
<evidence type="ECO:0000256" key="4">
    <source>
        <dbReference type="ARBA" id="ARBA00022679"/>
    </source>
</evidence>
<gene>
    <name evidence="14" type="ORF">I6J18_13280</name>
</gene>
<proteinExistence type="inferred from homology"/>
<evidence type="ECO:0000256" key="8">
    <source>
        <dbReference type="ARBA" id="ARBA00022840"/>
    </source>
</evidence>